<reference evidence="3 5" key="2">
    <citation type="submission" date="2018-06" db="EMBL/GenBank/DDBJ databases">
        <authorList>
            <consortium name="Pathogen Informatics"/>
            <person name="Doyle S."/>
        </authorList>
    </citation>
    <scope>NUCLEOTIDE SEQUENCE [LARGE SCALE GENOMIC DNA]</scope>
    <source>
        <strain evidence="3 5">NCTC12376</strain>
    </source>
</reference>
<proteinExistence type="predicted"/>
<sequence length="144" mass="15855">MKVRLLLIPALLSFGLISSLVQAADTENKQTTATFKTQDGKTIECLMAPEVGKDMKTGDMMEMMSMHSMQGSHMKGCHMQGNQMKGCPMKAMFKTQDGKTIECLVTPEVGKEMKAGEKMEMMGMGMQNMKGDTMEGSGMEEDHQ</sequence>
<dbReference type="EMBL" id="LNYR01000003">
    <property type="protein sequence ID" value="KTD53911.1"/>
    <property type="molecule type" value="Genomic_DNA"/>
</dbReference>
<dbReference type="Proteomes" id="UP000054639">
    <property type="component" value="Unassembled WGS sequence"/>
</dbReference>
<dbReference type="OrthoDB" id="5653383at2"/>
<gene>
    <name evidence="2" type="ORF">Lqua_0350</name>
    <name evidence="3" type="ORF">NCTC12376_03504</name>
</gene>
<evidence type="ECO:0000256" key="1">
    <source>
        <dbReference type="SAM" id="SignalP"/>
    </source>
</evidence>
<keyword evidence="1" id="KW-0732">Signal</keyword>
<dbReference type="AlphaFoldDB" id="A0A378P8T6"/>
<dbReference type="RefSeq" id="WP_058472600.1">
    <property type="nucleotide sequence ID" value="NZ_CAAAIL010000009.1"/>
</dbReference>
<protein>
    <submittedName>
        <fullName evidence="3">Uncharacterized protein</fullName>
    </submittedName>
</protein>
<feature type="chain" id="PRO_5017077406" evidence="1">
    <location>
        <begin position="24"/>
        <end position="144"/>
    </location>
</feature>
<evidence type="ECO:0000313" key="4">
    <source>
        <dbReference type="Proteomes" id="UP000054639"/>
    </source>
</evidence>
<organism evidence="3 5">
    <name type="scientific">Legionella quateirensis</name>
    <dbReference type="NCBI Taxonomy" id="45072"/>
    <lineage>
        <taxon>Bacteria</taxon>
        <taxon>Pseudomonadati</taxon>
        <taxon>Pseudomonadota</taxon>
        <taxon>Gammaproteobacteria</taxon>
        <taxon>Legionellales</taxon>
        <taxon>Legionellaceae</taxon>
        <taxon>Legionella</taxon>
    </lineage>
</organism>
<reference evidence="2 4" key="1">
    <citation type="submission" date="2015-11" db="EMBL/GenBank/DDBJ databases">
        <title>Genomic analysis of 38 Legionella species identifies large and diverse effector repertoires.</title>
        <authorList>
            <person name="Burstein D."/>
            <person name="Amaro F."/>
            <person name="Zusman T."/>
            <person name="Lifshitz Z."/>
            <person name="Cohen O."/>
            <person name="Gilbert J.A."/>
            <person name="Pupko T."/>
            <person name="Shuman H.A."/>
            <person name="Segal G."/>
        </authorList>
    </citation>
    <scope>NUCLEOTIDE SEQUENCE [LARGE SCALE GENOMIC DNA]</scope>
    <source>
        <strain evidence="2 4">ATCC 49507</strain>
    </source>
</reference>
<accession>A0A378P8T6</accession>
<keyword evidence="4" id="KW-1185">Reference proteome</keyword>
<evidence type="ECO:0000313" key="3">
    <source>
        <dbReference type="EMBL" id="STY83038.1"/>
    </source>
</evidence>
<name>A0A378P8T6_9GAMM</name>
<feature type="signal peptide" evidence="1">
    <location>
        <begin position="1"/>
        <end position="23"/>
    </location>
</feature>
<dbReference type="Proteomes" id="UP000254230">
    <property type="component" value="Unassembled WGS sequence"/>
</dbReference>
<dbReference type="EMBL" id="UGOW01000003">
    <property type="protein sequence ID" value="STY83038.1"/>
    <property type="molecule type" value="Genomic_DNA"/>
</dbReference>
<evidence type="ECO:0000313" key="5">
    <source>
        <dbReference type="Proteomes" id="UP000254230"/>
    </source>
</evidence>
<evidence type="ECO:0000313" key="2">
    <source>
        <dbReference type="EMBL" id="KTD53911.1"/>
    </source>
</evidence>